<feature type="transmembrane region" description="Helical" evidence="1">
    <location>
        <begin position="44"/>
        <end position="67"/>
    </location>
</feature>
<feature type="transmembrane region" description="Helical" evidence="1">
    <location>
        <begin position="79"/>
        <end position="98"/>
    </location>
</feature>
<organism evidence="2 3">
    <name type="scientific">Acinetobacter ursingii</name>
    <dbReference type="NCBI Taxonomy" id="108980"/>
    <lineage>
        <taxon>Bacteria</taxon>
        <taxon>Pseudomonadati</taxon>
        <taxon>Pseudomonadota</taxon>
        <taxon>Gammaproteobacteria</taxon>
        <taxon>Moraxellales</taxon>
        <taxon>Moraxellaceae</taxon>
        <taxon>Acinetobacter</taxon>
    </lineage>
</organism>
<evidence type="ECO:0000313" key="3">
    <source>
        <dbReference type="Proteomes" id="UP000263596"/>
    </source>
</evidence>
<accession>A0A3D2ST77</accession>
<reference evidence="2 3" key="1">
    <citation type="journal article" date="2018" name="Nat. Biotechnol.">
        <title>A standardized bacterial taxonomy based on genome phylogeny substantially revises the tree of life.</title>
        <authorList>
            <person name="Parks D.H."/>
            <person name="Chuvochina M."/>
            <person name="Waite D.W."/>
            <person name="Rinke C."/>
            <person name="Skarshewski A."/>
            <person name="Chaumeil P.A."/>
            <person name="Hugenholtz P."/>
        </authorList>
    </citation>
    <scope>NUCLEOTIDE SEQUENCE [LARGE SCALE GENOMIC DNA]</scope>
    <source>
        <strain evidence="2">UBA9669</strain>
    </source>
</reference>
<dbReference type="NCBIfam" id="NF041437">
    <property type="entry name" value="TfpZ"/>
    <property type="match status" value="1"/>
</dbReference>
<gene>
    <name evidence="2" type="ORF">DHW29_15095</name>
</gene>
<keyword evidence="1" id="KW-0812">Transmembrane</keyword>
<feature type="transmembrane region" description="Helical" evidence="1">
    <location>
        <begin position="12"/>
        <end position="32"/>
    </location>
</feature>
<dbReference type="Proteomes" id="UP000263596">
    <property type="component" value="Unassembled WGS sequence"/>
</dbReference>
<name>A0A3D2ST77_9GAMM</name>
<keyword evidence="1" id="KW-0472">Membrane</keyword>
<dbReference type="AlphaFoldDB" id="A0A3D2ST77"/>
<proteinExistence type="predicted"/>
<keyword evidence="1" id="KW-1133">Transmembrane helix</keyword>
<dbReference type="RefSeq" id="WP_049173961.1">
    <property type="nucleotide sequence ID" value="NZ_BKFK01000003.1"/>
</dbReference>
<comment type="caution">
    <text evidence="2">The sequence shown here is derived from an EMBL/GenBank/DDBJ whole genome shotgun (WGS) entry which is preliminary data.</text>
</comment>
<sequence>MNDRLSKRKKFFLGHLSLSLSLAVIILMWVFFCWYPSPLAKAVGVAHIFLMMLAIDVIVGPVLGFIVYKEGKKTLKFDLSIIILIQLSALCYGVYSIGQGRPAWLVYNVDRFELVRNNEIIDQNIQRAKPEYQYPSWFKPQYVATTFAQDIKTRNDDMFAEALGGISLAQKPERYVALTQVKNQIQQRVQNLNELNQYNVKQDVSKILKQYPEADSWVPLKANAVDMVVLMNKEKGKVVKIVDLRPWR</sequence>
<dbReference type="EMBL" id="DPVE01000270">
    <property type="protein sequence ID" value="HCK31370.1"/>
    <property type="molecule type" value="Genomic_DNA"/>
</dbReference>
<evidence type="ECO:0000256" key="1">
    <source>
        <dbReference type="SAM" id="Phobius"/>
    </source>
</evidence>
<protein>
    <submittedName>
        <fullName evidence="2">Type IV pilin accessory protein</fullName>
    </submittedName>
</protein>
<dbReference type="InterPro" id="IPR047814">
    <property type="entry name" value="TfpX/TfpZ-like"/>
</dbReference>
<evidence type="ECO:0000313" key="2">
    <source>
        <dbReference type="EMBL" id="HCK31370.1"/>
    </source>
</evidence>